<reference evidence="14" key="1">
    <citation type="journal article" date="2021" name="Microorganisms">
        <title>Acidisoma silvae sp. nov. and Acidisomacellulosilytica sp. nov., Two Acidophilic Bacteria Isolated from Decaying Wood, Hydrolyzing Cellulose and Producing Poly-3-hydroxybutyrate.</title>
        <authorList>
            <person name="Mieszkin S."/>
            <person name="Pouder E."/>
            <person name="Uroz S."/>
            <person name="Simon-Colin C."/>
            <person name="Alain K."/>
        </authorList>
    </citation>
    <scope>NUCLEOTIDE SEQUENCE</scope>
    <source>
        <strain evidence="14">HW T2.11</strain>
    </source>
</reference>
<dbReference type="PANTHER" id="PTHR43099:SF5">
    <property type="entry name" value="HLYC_CORC FAMILY TRANSPORTER"/>
    <property type="match status" value="1"/>
</dbReference>
<dbReference type="SMART" id="SM01091">
    <property type="entry name" value="CorC_HlyC"/>
    <property type="match status" value="1"/>
</dbReference>
<dbReference type="PANTHER" id="PTHR43099">
    <property type="entry name" value="UPF0053 PROTEIN YRKA"/>
    <property type="match status" value="1"/>
</dbReference>
<evidence type="ECO:0000256" key="2">
    <source>
        <dbReference type="ARBA" id="ARBA00006446"/>
    </source>
</evidence>
<feature type="transmembrane region" description="Helical" evidence="11">
    <location>
        <begin position="133"/>
        <end position="155"/>
    </location>
</feature>
<evidence type="ECO:0000259" key="13">
    <source>
        <dbReference type="PROSITE" id="PS51846"/>
    </source>
</evidence>
<dbReference type="RefSeq" id="WP_227321267.1">
    <property type="nucleotide sequence ID" value="NZ_JAESVB010000003.1"/>
</dbReference>
<dbReference type="SUPFAM" id="SSF54631">
    <property type="entry name" value="CBS-domain pair"/>
    <property type="match status" value="1"/>
</dbReference>
<keyword evidence="7 9" id="KW-0129">CBS domain</keyword>
<evidence type="ECO:0000313" key="15">
    <source>
        <dbReference type="Proteomes" id="UP000708298"/>
    </source>
</evidence>
<keyword evidence="15" id="KW-1185">Reference proteome</keyword>
<gene>
    <name evidence="14" type="ORF">ASILVAE211_08825</name>
</gene>
<evidence type="ECO:0000256" key="3">
    <source>
        <dbReference type="ARBA" id="ARBA00022475"/>
    </source>
</evidence>
<dbReference type="InterPro" id="IPR036318">
    <property type="entry name" value="FAD-bd_PCMH-like_sf"/>
</dbReference>
<dbReference type="Proteomes" id="UP000708298">
    <property type="component" value="Unassembled WGS sequence"/>
</dbReference>
<feature type="transmembrane region" description="Helical" evidence="11">
    <location>
        <begin position="6"/>
        <end position="28"/>
    </location>
</feature>
<dbReference type="GO" id="GO:0005886">
    <property type="term" value="C:plasma membrane"/>
    <property type="evidence" value="ECO:0007669"/>
    <property type="project" value="UniProtKB-SubCell"/>
</dbReference>
<comment type="caution">
    <text evidence="14">The sequence shown here is derived from an EMBL/GenBank/DDBJ whole genome shotgun (WGS) entry which is preliminary data.</text>
</comment>
<evidence type="ECO:0000256" key="1">
    <source>
        <dbReference type="ARBA" id="ARBA00004651"/>
    </source>
</evidence>
<feature type="domain" description="CNNM transmembrane" evidence="13">
    <location>
        <begin position="1"/>
        <end position="198"/>
    </location>
</feature>
<keyword evidence="8 10" id="KW-0472">Membrane</keyword>
<dbReference type="InterPro" id="IPR046342">
    <property type="entry name" value="CBS_dom_sf"/>
</dbReference>
<dbReference type="InterPro" id="IPR005170">
    <property type="entry name" value="Transptr-assoc_dom"/>
</dbReference>
<dbReference type="Pfam" id="PF03471">
    <property type="entry name" value="CorC_HlyC"/>
    <property type="match status" value="1"/>
</dbReference>
<dbReference type="PROSITE" id="PS51846">
    <property type="entry name" value="CNNM"/>
    <property type="match status" value="1"/>
</dbReference>
<dbReference type="Gene3D" id="3.30.465.10">
    <property type="match status" value="1"/>
</dbReference>
<keyword evidence="4 10" id="KW-0812">Transmembrane</keyword>
<dbReference type="CDD" id="cd04590">
    <property type="entry name" value="CBS_pair_CorC_HlyC_assoc"/>
    <property type="match status" value="1"/>
</dbReference>
<reference evidence="14" key="2">
    <citation type="submission" date="2021-01" db="EMBL/GenBank/DDBJ databases">
        <authorList>
            <person name="Mieszkin S."/>
            <person name="Pouder E."/>
            <person name="Alain K."/>
        </authorList>
    </citation>
    <scope>NUCLEOTIDE SEQUENCE</scope>
    <source>
        <strain evidence="14">HW T2.11</strain>
    </source>
</reference>
<dbReference type="PROSITE" id="PS51371">
    <property type="entry name" value="CBS"/>
    <property type="match status" value="1"/>
</dbReference>
<evidence type="ECO:0000256" key="10">
    <source>
        <dbReference type="PROSITE-ProRule" id="PRU01193"/>
    </source>
</evidence>
<evidence type="ECO:0000256" key="4">
    <source>
        <dbReference type="ARBA" id="ARBA00022692"/>
    </source>
</evidence>
<dbReference type="InterPro" id="IPR002550">
    <property type="entry name" value="CNNM"/>
</dbReference>
<evidence type="ECO:0000256" key="11">
    <source>
        <dbReference type="SAM" id="Phobius"/>
    </source>
</evidence>
<evidence type="ECO:0000256" key="7">
    <source>
        <dbReference type="ARBA" id="ARBA00023122"/>
    </source>
</evidence>
<feature type="transmembrane region" description="Helical" evidence="11">
    <location>
        <begin position="56"/>
        <end position="77"/>
    </location>
</feature>
<evidence type="ECO:0000313" key="14">
    <source>
        <dbReference type="EMBL" id="MCB8875280.1"/>
    </source>
</evidence>
<evidence type="ECO:0000256" key="9">
    <source>
        <dbReference type="PROSITE-ProRule" id="PRU00703"/>
    </source>
</evidence>
<keyword evidence="3" id="KW-1003">Cell membrane</keyword>
<protein>
    <submittedName>
        <fullName evidence="14">HlyC/CorC family transporter</fullName>
    </submittedName>
</protein>
<evidence type="ECO:0000256" key="6">
    <source>
        <dbReference type="ARBA" id="ARBA00022989"/>
    </source>
</evidence>
<name>A0A964DYD6_9PROT</name>
<keyword evidence="5" id="KW-0677">Repeat</keyword>
<dbReference type="InterPro" id="IPR051676">
    <property type="entry name" value="UPF0053_domain"/>
</dbReference>
<organism evidence="14 15">
    <name type="scientific">Acidisoma silvae</name>
    <dbReference type="NCBI Taxonomy" id="2802396"/>
    <lineage>
        <taxon>Bacteria</taxon>
        <taxon>Pseudomonadati</taxon>
        <taxon>Pseudomonadota</taxon>
        <taxon>Alphaproteobacteria</taxon>
        <taxon>Acetobacterales</taxon>
        <taxon>Acidocellaceae</taxon>
        <taxon>Acidisoma</taxon>
    </lineage>
</organism>
<comment type="similarity">
    <text evidence="2">Belongs to the UPF0053 family. Hemolysin C subfamily.</text>
</comment>
<sequence>MSIEVIGILVLILINGLFACSELALVSARRARLAVLERKGVAGAAVARKLAENPHIFLPTVQVGITLVSVITGMFSGERVTGDVEHALLHVGVPERFAYGSAFFLTVVLITFLTMVLGELVPKQLALRRPEMVAARAAPMLIVIARVTKPAVWLLSKTSAAILRAFGVAGTRPDHPSEEELKALLAESTQSGVLDSEEKLMIERVLRLADKPVRAIMTPRTEIAWIDRSAPLPEMIARLRASPHSRFVVGDGSVDNAVGIVLAKNLLDQLLAGGAVSLDDAVLQPMIVPDAISALDAFERLKGDANGMAFVIDEYGSFEGLITAADMLEAIVGDVDETTTEQRPGHVDEAEETSFALDGLMPLDELMEKLSISHVPAQGTYHTAAGLILALLRRVPQVGDRIVFGGWRFEVLAMDGRRVDRLTADRETDVTETEA</sequence>
<dbReference type="SUPFAM" id="SSF56176">
    <property type="entry name" value="FAD-binding/transporter-associated domain-like"/>
    <property type="match status" value="1"/>
</dbReference>
<dbReference type="InterPro" id="IPR016169">
    <property type="entry name" value="FAD-bd_PCMH_sub2"/>
</dbReference>
<evidence type="ECO:0000256" key="5">
    <source>
        <dbReference type="ARBA" id="ARBA00022737"/>
    </source>
</evidence>
<dbReference type="AlphaFoldDB" id="A0A964DYD6"/>
<evidence type="ECO:0000256" key="8">
    <source>
        <dbReference type="ARBA" id="ARBA00023136"/>
    </source>
</evidence>
<dbReference type="Pfam" id="PF00571">
    <property type="entry name" value="CBS"/>
    <property type="match status" value="2"/>
</dbReference>
<proteinExistence type="inferred from homology"/>
<feature type="domain" description="CBS" evidence="12">
    <location>
        <begin position="217"/>
        <end position="276"/>
    </location>
</feature>
<comment type="subcellular location">
    <subcellularLocation>
        <location evidence="1">Cell membrane</location>
        <topology evidence="1">Multi-pass membrane protein</topology>
    </subcellularLocation>
</comment>
<evidence type="ECO:0000259" key="12">
    <source>
        <dbReference type="PROSITE" id="PS51371"/>
    </source>
</evidence>
<dbReference type="GO" id="GO:0050660">
    <property type="term" value="F:flavin adenine dinucleotide binding"/>
    <property type="evidence" value="ECO:0007669"/>
    <property type="project" value="InterPro"/>
</dbReference>
<keyword evidence="6 10" id="KW-1133">Transmembrane helix</keyword>
<feature type="transmembrane region" description="Helical" evidence="11">
    <location>
        <begin position="97"/>
        <end position="121"/>
    </location>
</feature>
<dbReference type="InterPro" id="IPR000644">
    <property type="entry name" value="CBS_dom"/>
</dbReference>
<dbReference type="InterPro" id="IPR044751">
    <property type="entry name" value="Ion_transp-like_CBS"/>
</dbReference>
<dbReference type="Pfam" id="PF01595">
    <property type="entry name" value="CNNM"/>
    <property type="match status" value="1"/>
</dbReference>
<accession>A0A964DYD6</accession>
<dbReference type="EMBL" id="JAESVB010000003">
    <property type="protein sequence ID" value="MCB8875280.1"/>
    <property type="molecule type" value="Genomic_DNA"/>
</dbReference>
<dbReference type="Gene3D" id="3.10.580.10">
    <property type="entry name" value="CBS-domain"/>
    <property type="match status" value="1"/>
</dbReference>